<dbReference type="Proteomes" id="UP000037540">
    <property type="component" value="Unassembled WGS sequence"/>
</dbReference>
<dbReference type="EMBL" id="LGVR01000071">
    <property type="protein sequence ID" value="KOA84191.1"/>
    <property type="molecule type" value="Genomic_DNA"/>
</dbReference>
<dbReference type="SUPFAM" id="SSF56112">
    <property type="entry name" value="Protein kinase-like (PK-like)"/>
    <property type="match status" value="1"/>
</dbReference>
<keyword evidence="1" id="KW-0418">Kinase</keyword>
<organism evidence="1 2">
    <name type="scientific">Clostridium botulinum</name>
    <dbReference type="NCBI Taxonomy" id="1491"/>
    <lineage>
        <taxon>Bacteria</taxon>
        <taxon>Bacillati</taxon>
        <taxon>Bacillota</taxon>
        <taxon>Clostridia</taxon>
        <taxon>Eubacteriales</taxon>
        <taxon>Clostridiaceae</taxon>
        <taxon>Clostridium</taxon>
    </lineage>
</organism>
<keyword evidence="1" id="KW-0723">Serine/threonine-protein kinase</keyword>
<dbReference type="RefSeq" id="WP_013726111.1">
    <property type="nucleotide sequence ID" value="NZ_LGVO01000023.1"/>
</dbReference>
<dbReference type="GO" id="GO:0004674">
    <property type="term" value="F:protein serine/threonine kinase activity"/>
    <property type="evidence" value="ECO:0007669"/>
    <property type="project" value="UniProtKB-KW"/>
</dbReference>
<dbReference type="AlphaFoldDB" id="A0A9Q1UWC4"/>
<proteinExistence type="predicted"/>
<comment type="caution">
    <text evidence="1">The sequence shown here is derived from an EMBL/GenBank/DDBJ whole genome shotgun (WGS) entry which is preliminary data.</text>
</comment>
<gene>
    <name evidence="1" type="ORF">ADU74_11585</name>
</gene>
<name>A0A9Q1UWC4_CLOBO</name>
<protein>
    <submittedName>
        <fullName evidence="1">Serine/threonine protein kinase</fullName>
    </submittedName>
</protein>
<keyword evidence="1" id="KW-0808">Transferase</keyword>
<reference evidence="1 2" key="1">
    <citation type="submission" date="2015-07" db="EMBL/GenBank/DDBJ databases">
        <title>Draft genome sequences of 17 French Clostridium botulinum group III.</title>
        <authorList>
            <person name="Woudstra C."/>
            <person name="Le Marechal C."/>
            <person name="Souillard R."/>
            <person name="Bayon-Auboyer M.-H."/>
            <person name="Dessouter D."/>
            <person name="Fach P."/>
        </authorList>
    </citation>
    <scope>NUCLEOTIDE SEQUENCE [LARGE SCALE GENOMIC DNA]</scope>
    <source>
        <strain evidence="1 2">12LNRI-CD</strain>
    </source>
</reference>
<evidence type="ECO:0000313" key="1">
    <source>
        <dbReference type="EMBL" id="KOA84191.1"/>
    </source>
</evidence>
<dbReference type="InterPro" id="IPR011009">
    <property type="entry name" value="Kinase-like_dom_sf"/>
</dbReference>
<dbReference type="OrthoDB" id="1916806at2"/>
<evidence type="ECO:0000313" key="2">
    <source>
        <dbReference type="Proteomes" id="UP000037540"/>
    </source>
</evidence>
<accession>A0A9Q1UWC4</accession>
<sequence length="183" mass="21520">MININKEFFKISLDTCKFIGSGREGKVYKTEDDYVLKVFKRKRNSLEEYKILKMVEGSRYFPKAISIKGRYLLREYVGGIALNEYIKKKGMPKELSYNLVYLFEEFKNMKFTRIDMSARHIYVGDNYKVKVIDPRKCYSKKVSFPKILLKELDEAKVLDDFIKGIIDIRPELAINWGGKISAR</sequence>